<dbReference type="Proteomes" id="UP001165306">
    <property type="component" value="Unassembled WGS sequence"/>
</dbReference>
<keyword evidence="3" id="KW-0274">FAD</keyword>
<dbReference type="Gene3D" id="3.30.9.10">
    <property type="entry name" value="D-Amino Acid Oxidase, subunit A, domain 2"/>
    <property type="match status" value="1"/>
</dbReference>
<keyword evidence="7" id="KW-1185">Reference proteome</keyword>
<feature type="region of interest" description="Disordered" evidence="4">
    <location>
        <begin position="416"/>
        <end position="436"/>
    </location>
</feature>
<dbReference type="RefSeq" id="WP_284055928.1">
    <property type="nucleotide sequence ID" value="NZ_JAMSLR010000002.1"/>
</dbReference>
<dbReference type="PANTHER" id="PTHR43004:SF19">
    <property type="entry name" value="BINDING MONOOXYGENASE, PUTATIVE (JCVI)-RELATED"/>
    <property type="match status" value="1"/>
</dbReference>
<dbReference type="EMBL" id="JAMSLR010000002">
    <property type="protein sequence ID" value="MCM8748143.1"/>
    <property type="molecule type" value="Genomic_DNA"/>
</dbReference>
<reference evidence="6" key="1">
    <citation type="submission" date="2022-06" db="EMBL/GenBank/DDBJ databases">
        <title>CFH 74404 Thermomicrobiaceae sp.</title>
        <authorList>
            <person name="Ming H."/>
            <person name="Li W.-J."/>
            <person name="Zhao Z."/>
        </authorList>
    </citation>
    <scope>NUCLEOTIDE SEQUENCE</scope>
    <source>
        <strain evidence="6">CFH 74404</strain>
    </source>
</reference>
<keyword evidence="2" id="KW-0285">Flavoprotein</keyword>
<evidence type="ECO:0000256" key="4">
    <source>
        <dbReference type="SAM" id="MobiDB-lite"/>
    </source>
</evidence>
<dbReference type="GO" id="GO:0016709">
    <property type="term" value="F:oxidoreductase activity, acting on paired donors, with incorporation or reduction of molecular oxygen, NAD(P)H as one donor, and incorporation of one atom of oxygen"/>
    <property type="evidence" value="ECO:0007669"/>
    <property type="project" value="UniProtKB-ARBA"/>
</dbReference>
<evidence type="ECO:0000256" key="2">
    <source>
        <dbReference type="ARBA" id="ARBA00022630"/>
    </source>
</evidence>
<keyword evidence="6" id="KW-0503">Monooxygenase</keyword>
<dbReference type="PRINTS" id="PR00420">
    <property type="entry name" value="RNGMNOXGNASE"/>
</dbReference>
<accession>A0AA42BBU3</accession>
<dbReference type="PANTHER" id="PTHR43004">
    <property type="entry name" value="TRK SYSTEM POTASSIUM UPTAKE PROTEIN"/>
    <property type="match status" value="1"/>
</dbReference>
<dbReference type="GO" id="GO:0071949">
    <property type="term" value="F:FAD binding"/>
    <property type="evidence" value="ECO:0007669"/>
    <property type="project" value="InterPro"/>
</dbReference>
<keyword evidence="6" id="KW-0560">Oxidoreductase</keyword>
<dbReference type="SUPFAM" id="SSF51905">
    <property type="entry name" value="FAD/NAD(P)-binding domain"/>
    <property type="match status" value="1"/>
</dbReference>
<dbReference type="InterPro" id="IPR050641">
    <property type="entry name" value="RIFMO-like"/>
</dbReference>
<dbReference type="InterPro" id="IPR002938">
    <property type="entry name" value="FAD-bd"/>
</dbReference>
<name>A0AA42BBU3_9BACT</name>
<feature type="domain" description="FAD-binding" evidence="5">
    <location>
        <begin position="16"/>
        <end position="379"/>
    </location>
</feature>
<dbReference type="Gene3D" id="3.50.50.60">
    <property type="entry name" value="FAD/NAD(P)-binding domain"/>
    <property type="match status" value="1"/>
</dbReference>
<organism evidence="6 7">
    <name type="scientific">Thermalbibacter longus</name>
    <dbReference type="NCBI Taxonomy" id="2951981"/>
    <lineage>
        <taxon>Bacteria</taxon>
        <taxon>Pseudomonadati</taxon>
        <taxon>Thermomicrobiota</taxon>
        <taxon>Thermomicrobia</taxon>
        <taxon>Thermomicrobiales</taxon>
        <taxon>Thermomicrobiaceae</taxon>
        <taxon>Thermalbibacter</taxon>
    </lineage>
</organism>
<evidence type="ECO:0000256" key="3">
    <source>
        <dbReference type="ARBA" id="ARBA00022827"/>
    </source>
</evidence>
<protein>
    <submittedName>
        <fullName evidence="6">FAD-dependent monooxygenase</fullName>
    </submittedName>
</protein>
<comment type="cofactor">
    <cofactor evidence="1">
        <name>FAD</name>
        <dbReference type="ChEBI" id="CHEBI:57692"/>
    </cofactor>
</comment>
<dbReference type="Gene3D" id="3.40.30.120">
    <property type="match status" value="1"/>
</dbReference>
<proteinExistence type="predicted"/>
<dbReference type="AlphaFoldDB" id="A0AA42BBU3"/>
<dbReference type="Pfam" id="PF01494">
    <property type="entry name" value="FAD_binding_3"/>
    <property type="match status" value="1"/>
</dbReference>
<gene>
    <name evidence="6" type="ORF">NET02_03210</name>
</gene>
<dbReference type="InterPro" id="IPR036188">
    <property type="entry name" value="FAD/NAD-bd_sf"/>
</dbReference>
<comment type="caution">
    <text evidence="6">The sequence shown here is derived from an EMBL/GenBank/DDBJ whole genome shotgun (WGS) entry which is preliminary data.</text>
</comment>
<dbReference type="Pfam" id="PF21274">
    <property type="entry name" value="Rng_hyd_C"/>
    <property type="match status" value="1"/>
</dbReference>
<evidence type="ECO:0000313" key="7">
    <source>
        <dbReference type="Proteomes" id="UP001165306"/>
    </source>
</evidence>
<evidence type="ECO:0000256" key="1">
    <source>
        <dbReference type="ARBA" id="ARBA00001974"/>
    </source>
</evidence>
<evidence type="ECO:0000313" key="6">
    <source>
        <dbReference type="EMBL" id="MCM8748143.1"/>
    </source>
</evidence>
<evidence type="ECO:0000259" key="5">
    <source>
        <dbReference type="Pfam" id="PF01494"/>
    </source>
</evidence>
<sequence>MNGLPKMETTTITEYTPVLIVGGALTGLSSAVFLAWHGVPCVVVERHPDLLIHPRLRGLTPRTVELYRQVGLEPAIRAASYASNEQFEWIAVRAETLASETYLPAVERGEVDETESASPCAFGAIDQDRLEMLLRERARELGADIRFATELVSFEQDDGGVTALLWDRRTGAEHALRADYLIAADGASSGIRQQLEIELDGPGLLFHAITAMIEADLTPALRGRRVSIAYLERPQPYTLLMAHDDAGQRWIFGTGYDPARQPVETFTDERVAALVREAVGLTDLKVTLFPQIPGTDRKVLGFAIGAQVARRYRVGRIFLAGDSAHLVPPTGGFGGNAGVQDAHNLAWKLAMVLRGQASPALLDTYEVERRPVGLLTMQQALARFGARMGPGAEMPLLDYAAVAMGYRYRSAAVAGAPDDDTPVRPRELSGQPGTRAPHLSVWRDGREISSLDLYGRRFVLLAGPAGAAWMTAAERIAARVGIALDAYRFGVELGGADGTAAHGIGPDGALLVRPDGFVAWRNEAGAEEPERELERALSRVLGRAS</sequence>